<dbReference type="Proteomes" id="UP000193309">
    <property type="component" value="Unassembled WGS sequence"/>
</dbReference>
<evidence type="ECO:0000313" key="1">
    <source>
        <dbReference type="EMBL" id="SMG18495.1"/>
    </source>
</evidence>
<dbReference type="AlphaFoldDB" id="A0A1X7ITK4"/>
<dbReference type="OrthoDB" id="4410433at2"/>
<organism evidence="1 2">
    <name type="scientific">Corynebacterium pollutisoli</name>
    <dbReference type="NCBI Taxonomy" id="1610489"/>
    <lineage>
        <taxon>Bacteria</taxon>
        <taxon>Bacillati</taxon>
        <taxon>Actinomycetota</taxon>
        <taxon>Actinomycetes</taxon>
        <taxon>Mycobacteriales</taxon>
        <taxon>Corynebacteriaceae</taxon>
        <taxon>Corynebacterium</taxon>
    </lineage>
</organism>
<gene>
    <name evidence="1" type="ORF">SAMN06295981_0959</name>
</gene>
<evidence type="ECO:0000313" key="2">
    <source>
        <dbReference type="Proteomes" id="UP000193309"/>
    </source>
</evidence>
<dbReference type="EMBL" id="FXAR01000002">
    <property type="protein sequence ID" value="SMG18495.1"/>
    <property type="molecule type" value="Genomic_DNA"/>
</dbReference>
<proteinExistence type="predicted"/>
<sequence>MPCTSYAPGHSVHYIQAGLTARRPGEIKQIHVLGYEGNWLIYEMDGAVHRVWNHDPEVVREFHDRAVAGQSSNTGEIALYFTSVKLLRIGRGGWTVDLYGDPDGPSECHITDHPPLNYI</sequence>
<reference evidence="2" key="1">
    <citation type="submission" date="2017-04" db="EMBL/GenBank/DDBJ databases">
        <authorList>
            <person name="Varghese N."/>
            <person name="Submissions S."/>
        </authorList>
    </citation>
    <scope>NUCLEOTIDE SEQUENCE [LARGE SCALE GENOMIC DNA]</scope>
    <source>
        <strain evidence="2">VDS</strain>
    </source>
</reference>
<protein>
    <submittedName>
        <fullName evidence="1">Uncharacterized protein</fullName>
    </submittedName>
</protein>
<name>A0A1X7ITK4_9CORY</name>
<dbReference type="RefSeq" id="WP_085549093.1">
    <property type="nucleotide sequence ID" value="NZ_FXAR01000002.1"/>
</dbReference>
<accession>A0A1X7ITK4</accession>
<keyword evidence="2" id="KW-1185">Reference proteome</keyword>